<feature type="compositionally biased region" description="Low complexity" evidence="1">
    <location>
        <begin position="189"/>
        <end position="199"/>
    </location>
</feature>
<protein>
    <submittedName>
        <fullName evidence="2">Uncharacterized protein</fullName>
    </submittedName>
</protein>
<sequence>MCLLSFTPASYRKRRLSSSSTTEPCPVPRVTPLPTRHDSRRSTRIIVPTLNFPPQTAPRTQGYHPRPDTLRGHGVKRAPPPPPPPPSPTSARNVKFEWPYVSVPLPRAPKRDEEHTYRTVYASPSSMRRDADRDRSFAVRAATRSGLEESTRPRGGRLRRVAGYEVLSAQVPWGWDCMDDERPKKRRSSGAAGTASGLGRYERRYPPFGPLSSWM</sequence>
<reference evidence="2 3" key="1">
    <citation type="journal article" date="2016" name="Nat. Commun.">
        <title>Ectomycorrhizal ecology is imprinted in the genome of the dominant symbiotic fungus Cenococcum geophilum.</title>
        <authorList>
            <consortium name="DOE Joint Genome Institute"/>
            <person name="Peter M."/>
            <person name="Kohler A."/>
            <person name="Ohm R.A."/>
            <person name="Kuo A."/>
            <person name="Krutzmann J."/>
            <person name="Morin E."/>
            <person name="Arend M."/>
            <person name="Barry K.W."/>
            <person name="Binder M."/>
            <person name="Choi C."/>
            <person name="Clum A."/>
            <person name="Copeland A."/>
            <person name="Grisel N."/>
            <person name="Haridas S."/>
            <person name="Kipfer T."/>
            <person name="LaButti K."/>
            <person name="Lindquist E."/>
            <person name="Lipzen A."/>
            <person name="Maire R."/>
            <person name="Meier B."/>
            <person name="Mihaltcheva S."/>
            <person name="Molinier V."/>
            <person name="Murat C."/>
            <person name="Poggeler S."/>
            <person name="Quandt C.A."/>
            <person name="Sperisen C."/>
            <person name="Tritt A."/>
            <person name="Tisserant E."/>
            <person name="Crous P.W."/>
            <person name="Henrissat B."/>
            <person name="Nehls U."/>
            <person name="Egli S."/>
            <person name="Spatafora J.W."/>
            <person name="Grigoriev I.V."/>
            <person name="Martin F.M."/>
        </authorList>
    </citation>
    <scope>NUCLEOTIDE SEQUENCE [LARGE SCALE GENOMIC DNA]</scope>
    <source>
        <strain evidence="2 3">CBS 459.81</strain>
    </source>
</reference>
<proteinExistence type="predicted"/>
<dbReference type="Proteomes" id="UP000250266">
    <property type="component" value="Unassembled WGS sequence"/>
</dbReference>
<evidence type="ECO:0000313" key="3">
    <source>
        <dbReference type="Proteomes" id="UP000250266"/>
    </source>
</evidence>
<keyword evidence="3" id="KW-1185">Reference proteome</keyword>
<feature type="region of interest" description="Disordered" evidence="1">
    <location>
        <begin position="12"/>
        <end position="93"/>
    </location>
</feature>
<dbReference type="AlphaFoldDB" id="A0A8E2E8G8"/>
<evidence type="ECO:0000256" key="1">
    <source>
        <dbReference type="SAM" id="MobiDB-lite"/>
    </source>
</evidence>
<organism evidence="2 3">
    <name type="scientific">Lepidopterella palustris CBS 459.81</name>
    <dbReference type="NCBI Taxonomy" id="1314670"/>
    <lineage>
        <taxon>Eukaryota</taxon>
        <taxon>Fungi</taxon>
        <taxon>Dikarya</taxon>
        <taxon>Ascomycota</taxon>
        <taxon>Pezizomycotina</taxon>
        <taxon>Dothideomycetes</taxon>
        <taxon>Pleosporomycetidae</taxon>
        <taxon>Mytilinidiales</taxon>
        <taxon>Argynnaceae</taxon>
        <taxon>Lepidopterella</taxon>
    </lineage>
</organism>
<accession>A0A8E2E8G8</accession>
<feature type="compositionally biased region" description="Pro residues" evidence="1">
    <location>
        <begin position="78"/>
        <end position="88"/>
    </location>
</feature>
<gene>
    <name evidence="2" type="ORF">K432DRAFT_383278</name>
</gene>
<dbReference type="OrthoDB" id="3797508at2759"/>
<feature type="region of interest" description="Disordered" evidence="1">
    <location>
        <begin position="179"/>
        <end position="215"/>
    </location>
</feature>
<evidence type="ECO:0000313" key="2">
    <source>
        <dbReference type="EMBL" id="OCK79215.1"/>
    </source>
</evidence>
<dbReference type="EMBL" id="KV745017">
    <property type="protein sequence ID" value="OCK79215.1"/>
    <property type="molecule type" value="Genomic_DNA"/>
</dbReference>
<name>A0A8E2E8G8_9PEZI</name>